<dbReference type="AlphaFoldDB" id="A0A9N9B1V7"/>
<proteinExistence type="predicted"/>
<name>A0A9N9B1V7_9GLOM</name>
<dbReference type="Proteomes" id="UP000789508">
    <property type="component" value="Unassembled WGS sequence"/>
</dbReference>
<accession>A0A9N9B1V7</accession>
<comment type="caution">
    <text evidence="1">The sequence shown here is derived from an EMBL/GenBank/DDBJ whole genome shotgun (WGS) entry which is preliminary data.</text>
</comment>
<organism evidence="1 2">
    <name type="scientific">Ambispora leptoticha</name>
    <dbReference type="NCBI Taxonomy" id="144679"/>
    <lineage>
        <taxon>Eukaryota</taxon>
        <taxon>Fungi</taxon>
        <taxon>Fungi incertae sedis</taxon>
        <taxon>Mucoromycota</taxon>
        <taxon>Glomeromycotina</taxon>
        <taxon>Glomeromycetes</taxon>
        <taxon>Archaeosporales</taxon>
        <taxon>Ambisporaceae</taxon>
        <taxon>Ambispora</taxon>
    </lineage>
</organism>
<keyword evidence="2" id="KW-1185">Reference proteome</keyword>
<sequence length="66" mass="7539">MDSSNKDCKKVHVDIYANYPKRSSWIPIEEDVGVKTFSLLGAHEFSDASTIDHYVGFTLSRLIYSR</sequence>
<protein>
    <submittedName>
        <fullName evidence="1">2248_t:CDS:1</fullName>
    </submittedName>
</protein>
<gene>
    <name evidence="1" type="ORF">ALEPTO_LOCUS5839</name>
</gene>
<reference evidence="1" key="1">
    <citation type="submission" date="2021-06" db="EMBL/GenBank/DDBJ databases">
        <authorList>
            <person name="Kallberg Y."/>
            <person name="Tangrot J."/>
            <person name="Rosling A."/>
        </authorList>
    </citation>
    <scope>NUCLEOTIDE SEQUENCE</scope>
    <source>
        <strain evidence="1">FL130A</strain>
    </source>
</reference>
<evidence type="ECO:0000313" key="1">
    <source>
        <dbReference type="EMBL" id="CAG8550199.1"/>
    </source>
</evidence>
<evidence type="ECO:0000313" key="2">
    <source>
        <dbReference type="Proteomes" id="UP000789508"/>
    </source>
</evidence>
<dbReference type="EMBL" id="CAJVPS010001778">
    <property type="protein sequence ID" value="CAG8550199.1"/>
    <property type="molecule type" value="Genomic_DNA"/>
</dbReference>
<dbReference type="OrthoDB" id="2418628at2759"/>